<dbReference type="InParanoid" id="P73756"/>
<protein>
    <submittedName>
        <fullName evidence="2">Sll0843 protein</fullName>
    </submittedName>
</protein>
<gene>
    <name evidence="2" type="ordered locus">sll0843</name>
</gene>
<dbReference type="eggNOG" id="ENOG5033RIQ">
    <property type="taxonomic scope" value="Bacteria"/>
</dbReference>
<dbReference type="InterPro" id="IPR008947">
    <property type="entry name" value="PLipase_C/P1_nuclease_dom_sf"/>
</dbReference>
<evidence type="ECO:0000256" key="1">
    <source>
        <dbReference type="SAM" id="SignalP"/>
    </source>
</evidence>
<evidence type="ECO:0000313" key="2">
    <source>
        <dbReference type="EMBL" id="BAA17808.1"/>
    </source>
</evidence>
<dbReference type="SUPFAM" id="SSF48537">
    <property type="entry name" value="Phospholipase C/P1 nuclease"/>
    <property type="match status" value="1"/>
</dbReference>
<name>P73756_SYNY3</name>
<feature type="chain" id="PRO_5004161281" evidence="1">
    <location>
        <begin position="29"/>
        <end position="365"/>
    </location>
</feature>
<dbReference type="PIR" id="S74847">
    <property type="entry name" value="S74847"/>
</dbReference>
<dbReference type="STRING" id="1148.gene:10498676"/>
<reference evidence="2 3" key="2">
    <citation type="journal article" date="1996" name="DNA Res.">
        <title>Sequence analysis of the genome of the unicellular cyanobacterium Synechocystis sp. strain PCC6803. II. Sequence determination of the entire genome and assignment of potential protein-coding regions.</title>
        <authorList>
            <person name="Kaneko T."/>
            <person name="Sato S."/>
            <person name="Kotani H."/>
            <person name="Tanaka A."/>
            <person name="Asamizu E."/>
            <person name="Nakamura Y."/>
            <person name="Miyajima N."/>
            <person name="Hirosawa M."/>
            <person name="Sugiura M."/>
            <person name="Sasamoto S."/>
            <person name="Kimura T."/>
            <person name="Hosouchi T."/>
            <person name="Matsuno A."/>
            <person name="Muraki A."/>
            <person name="Nakazaki N."/>
            <person name="Naruo K."/>
            <person name="Okumura S."/>
            <person name="Shimpo S."/>
            <person name="Takeuchi C."/>
            <person name="Wada T."/>
            <person name="Watanabe A."/>
            <person name="Yamada M."/>
            <person name="Yasuda M."/>
            <person name="Tabata S."/>
        </authorList>
    </citation>
    <scope>NUCLEOTIDE SEQUENCE [LARGE SCALE GENOMIC DNA]</scope>
    <source>
        <strain evidence="3">ATCC 27184 / PCC 6803 / Kazusa</strain>
    </source>
</reference>
<reference evidence="2 3" key="1">
    <citation type="journal article" date="1995" name="DNA Res.">
        <title>Sequence analysis of the genome of the unicellular cyanobacterium Synechocystis sp. strain PCC6803. I. Sequence features in the 1 Mb region from map positions 64% to 92% of the genome.</title>
        <authorList>
            <person name="Kaneko T."/>
            <person name="Tanaka A."/>
            <person name="Sato S."/>
            <person name="Kotani H."/>
            <person name="Sazuka T."/>
            <person name="Miyajima N."/>
            <person name="Sugiura M."/>
            <person name="Tabata S."/>
        </authorList>
    </citation>
    <scope>NUCLEOTIDE SEQUENCE [LARGE SCALE GENOMIC DNA]</scope>
    <source>
        <strain evidence="3">ATCC 27184 / PCC 6803 / Kazusa</strain>
    </source>
</reference>
<dbReference type="Proteomes" id="UP000001425">
    <property type="component" value="Chromosome"/>
</dbReference>
<keyword evidence="1" id="KW-0732">Signal</keyword>
<sequence>MKLAFFQKCLSFLGFIWLLSWEAPPVQAFSCYIVPGHEYLTKFALTRLQSSDDKLTRVFYGDYVGGVNYLSHPLAYGNVVNDFPQLDPAFATSLIGILLGQEWEHFTAQEQKKILTGMIEHSESHSQVMHFTRNYLDPHQQQALSAKESCILSQNFIKNAVIYGTEVMAGQQIVNQNLDRYQRKQLGLKFIGASLHTVQDSFAPAHVKRHPQTHLLTDVCSFRYPYFGRNQASVYSVGCVHTVFAHERDFGGGSILEDDQIWQRSQDHCQIQSNGMVEKSFNCLTDQAQLGTIVSQDFLASLVPFLDQALRKQTVAYEDLTMVLDDFLNIYHPYPAKGLTTQGIMACDGLADFTPHTRFEYQENY</sequence>
<dbReference type="EMBL" id="BA000022">
    <property type="protein sequence ID" value="BAA17808.1"/>
    <property type="molecule type" value="Genomic_DNA"/>
</dbReference>
<dbReference type="GO" id="GO:0016788">
    <property type="term" value="F:hydrolase activity, acting on ester bonds"/>
    <property type="evidence" value="ECO:0007669"/>
    <property type="project" value="InterPro"/>
</dbReference>
<proteinExistence type="predicted"/>
<evidence type="ECO:0000313" key="3">
    <source>
        <dbReference type="Proteomes" id="UP000001425"/>
    </source>
</evidence>
<dbReference type="KEGG" id="syn:sll0843"/>
<dbReference type="AlphaFoldDB" id="P73756"/>
<accession>P73756</accession>
<keyword evidence="3" id="KW-1185">Reference proteome</keyword>
<dbReference type="EnsemblBacteria" id="BAA17808">
    <property type="protein sequence ID" value="BAA17808"/>
    <property type="gene ID" value="BAA17808"/>
</dbReference>
<dbReference type="PaxDb" id="1148-1652890"/>
<dbReference type="IntAct" id="P73756">
    <property type="interactions" value="1"/>
</dbReference>
<feature type="signal peptide" evidence="1">
    <location>
        <begin position="1"/>
        <end position="28"/>
    </location>
</feature>
<organism evidence="2 3">
    <name type="scientific">Synechocystis sp. (strain ATCC 27184 / PCC 6803 / Kazusa)</name>
    <dbReference type="NCBI Taxonomy" id="1111708"/>
    <lineage>
        <taxon>Bacteria</taxon>
        <taxon>Bacillati</taxon>
        <taxon>Cyanobacteriota</taxon>
        <taxon>Cyanophyceae</taxon>
        <taxon>Synechococcales</taxon>
        <taxon>Merismopediaceae</taxon>
        <taxon>Synechocystis</taxon>
    </lineage>
</organism>